<dbReference type="EMBL" id="CAJJDM010000096">
    <property type="protein sequence ID" value="CAD8093353.1"/>
    <property type="molecule type" value="Genomic_DNA"/>
</dbReference>
<organism evidence="1 2">
    <name type="scientific">Paramecium primaurelia</name>
    <dbReference type="NCBI Taxonomy" id="5886"/>
    <lineage>
        <taxon>Eukaryota</taxon>
        <taxon>Sar</taxon>
        <taxon>Alveolata</taxon>
        <taxon>Ciliophora</taxon>
        <taxon>Intramacronucleata</taxon>
        <taxon>Oligohymenophorea</taxon>
        <taxon>Peniculida</taxon>
        <taxon>Parameciidae</taxon>
        <taxon>Paramecium</taxon>
    </lineage>
</organism>
<accession>A0A8S1NVB7</accession>
<sequence>MIQNQEIKEIIQMRKLKSNGNYNQNRDTKKKYITKGPIRINNKHQGFQKLSITNNNGGCIKMIFNAFEEIKQFENQQ</sequence>
<proteinExistence type="predicted"/>
<gene>
    <name evidence="1" type="ORF">PPRIM_AZ9-3.1.T0930029</name>
</gene>
<comment type="caution">
    <text evidence="1">The sequence shown here is derived from an EMBL/GenBank/DDBJ whole genome shotgun (WGS) entry which is preliminary data.</text>
</comment>
<protein>
    <submittedName>
        <fullName evidence="1">Uncharacterized protein</fullName>
    </submittedName>
</protein>
<reference evidence="1" key="1">
    <citation type="submission" date="2021-01" db="EMBL/GenBank/DDBJ databases">
        <authorList>
            <consortium name="Genoscope - CEA"/>
            <person name="William W."/>
        </authorList>
    </citation>
    <scope>NUCLEOTIDE SEQUENCE</scope>
</reference>
<evidence type="ECO:0000313" key="2">
    <source>
        <dbReference type="Proteomes" id="UP000688137"/>
    </source>
</evidence>
<keyword evidence="2" id="KW-1185">Reference proteome</keyword>
<dbReference type="AlphaFoldDB" id="A0A8S1NVB7"/>
<name>A0A8S1NVB7_PARPR</name>
<dbReference type="Proteomes" id="UP000688137">
    <property type="component" value="Unassembled WGS sequence"/>
</dbReference>
<evidence type="ECO:0000313" key="1">
    <source>
        <dbReference type="EMBL" id="CAD8093353.1"/>
    </source>
</evidence>